<reference evidence="7 8" key="1">
    <citation type="journal article" date="2020" name="Biotechnol. Biofuels">
        <title>New insights from the biogas microbiome by comprehensive genome-resolved metagenomics of nearly 1600 species originating from multiple anaerobic digesters.</title>
        <authorList>
            <person name="Campanaro S."/>
            <person name="Treu L."/>
            <person name="Rodriguez-R L.M."/>
            <person name="Kovalovszki A."/>
            <person name="Ziels R.M."/>
            <person name="Maus I."/>
            <person name="Zhu X."/>
            <person name="Kougias P.G."/>
            <person name="Basile A."/>
            <person name="Luo G."/>
            <person name="Schluter A."/>
            <person name="Konstantinidis K.T."/>
            <person name="Angelidaki I."/>
        </authorList>
    </citation>
    <scope>NUCLEOTIDE SEQUENCE [LARGE SCALE GENOMIC DNA]</scope>
    <source>
        <strain evidence="7">AS27yjCOA_65</strain>
    </source>
</reference>
<evidence type="ECO:0000256" key="5">
    <source>
        <dbReference type="ARBA" id="ARBA00022989"/>
    </source>
</evidence>
<proteinExistence type="inferred from homology"/>
<dbReference type="Pfam" id="PF00813">
    <property type="entry name" value="FliP"/>
    <property type="match status" value="1"/>
</dbReference>
<dbReference type="AlphaFoldDB" id="A0A7X9II49"/>
<evidence type="ECO:0000256" key="4">
    <source>
        <dbReference type="ARBA" id="ARBA00022692"/>
    </source>
</evidence>
<accession>A0A7X9II49</accession>
<dbReference type="Proteomes" id="UP000524246">
    <property type="component" value="Unassembled WGS sequence"/>
</dbReference>
<evidence type="ECO:0000256" key="3">
    <source>
        <dbReference type="ARBA" id="ARBA00022475"/>
    </source>
</evidence>
<gene>
    <name evidence="7" type="ORF">GYA55_00850</name>
</gene>
<dbReference type="GO" id="GO:0009306">
    <property type="term" value="P:protein secretion"/>
    <property type="evidence" value="ECO:0007669"/>
    <property type="project" value="InterPro"/>
</dbReference>
<keyword evidence="4" id="KW-0812">Transmembrane</keyword>
<comment type="subcellular location">
    <subcellularLocation>
        <location evidence="1">Cell membrane</location>
        <topology evidence="1">Multi-pass membrane protein</topology>
    </subcellularLocation>
</comment>
<evidence type="ECO:0000256" key="2">
    <source>
        <dbReference type="ARBA" id="ARBA00006257"/>
    </source>
</evidence>
<evidence type="ECO:0000256" key="1">
    <source>
        <dbReference type="ARBA" id="ARBA00004651"/>
    </source>
</evidence>
<comment type="similarity">
    <text evidence="2">Belongs to the FliP/MopC/SpaP family.</text>
</comment>
<sequence length="33" mass="3701">MSPFAVSLPLKILLFFAVDGWTLLSEKLVMGYL</sequence>
<organism evidence="7 8">
    <name type="scientific">SAR324 cluster bacterium</name>
    <dbReference type="NCBI Taxonomy" id="2024889"/>
    <lineage>
        <taxon>Bacteria</taxon>
        <taxon>Deltaproteobacteria</taxon>
        <taxon>SAR324 cluster</taxon>
    </lineage>
</organism>
<evidence type="ECO:0000313" key="8">
    <source>
        <dbReference type="Proteomes" id="UP000524246"/>
    </source>
</evidence>
<dbReference type="InterPro" id="IPR005838">
    <property type="entry name" value="T3SS_IM_P"/>
</dbReference>
<evidence type="ECO:0000313" key="7">
    <source>
        <dbReference type="EMBL" id="NMC61693.1"/>
    </source>
</evidence>
<evidence type="ECO:0000256" key="6">
    <source>
        <dbReference type="ARBA" id="ARBA00023136"/>
    </source>
</evidence>
<keyword evidence="5" id="KW-1133">Transmembrane helix</keyword>
<keyword evidence="6" id="KW-0472">Membrane</keyword>
<name>A0A7X9II49_9DELT</name>
<keyword evidence="3" id="KW-1003">Cell membrane</keyword>
<protein>
    <submittedName>
        <fullName evidence="7">Uncharacterized protein</fullName>
    </submittedName>
</protein>
<dbReference type="EMBL" id="JAAZON010000028">
    <property type="protein sequence ID" value="NMC61693.1"/>
    <property type="molecule type" value="Genomic_DNA"/>
</dbReference>
<comment type="caution">
    <text evidence="7">The sequence shown here is derived from an EMBL/GenBank/DDBJ whole genome shotgun (WGS) entry which is preliminary data.</text>
</comment>
<dbReference type="PROSITE" id="PS01061">
    <property type="entry name" value="FLIP_2"/>
    <property type="match status" value="1"/>
</dbReference>
<dbReference type="GO" id="GO:0005886">
    <property type="term" value="C:plasma membrane"/>
    <property type="evidence" value="ECO:0007669"/>
    <property type="project" value="UniProtKB-SubCell"/>
</dbReference>